<proteinExistence type="predicted"/>
<dbReference type="Proteomes" id="UP000714618">
    <property type="component" value="Unassembled WGS sequence"/>
</dbReference>
<sequence>MPLLNFFGFGTANHNKTPTDAFVYETDGDDFDDDGEDSSNDAPYTRPGRAAALSRSSRIPSAKTLANSTLASLPKLKAELQEAAKNVPKYLFRMWHKGSGHDYRLNSAVKVIPHAFFQKKGHKSVYDMTYDQFLNNARAHVSGHRAPLSEFSSWSQSPYFAFNYAMHVKRSHNTNIHVAIIDAEALISTNSAFNVAVLHKIFKGDFSAEYHEEYLVHGIVQGPFYKAVPFDQLCSAGLLTYLPSITQSAYPLTKGGLTRLLPRGQKPFKIDDLIKLMKIARLYGASFTVPFAITLFCCRKSPKLWSTLTINDLQRMVDILGGRNKVLEVWGESQNVLFDGTYPKGYEANKQMIRVMRALTHFCWGQETGQKPVNQRLVAGNSVSAADEEEITSGMSSVHVTPAPSKNFAAGPPSGGPQQSRKRSRVESLSPSCAYSSLLEQVPVACPIPSSRISSPYAQYTGDLRSASFPVHSLWTQIGTSDPTRLSSYIEPNKIVMVSVNDDDTLRFQSLPIDNTESTKIGPVEFAYGNSKDGEILWFARIPPNLLLKINGELL</sequence>
<feature type="domain" description="DUF7587" evidence="2">
    <location>
        <begin position="87"/>
        <end position="220"/>
    </location>
</feature>
<dbReference type="OrthoDB" id="5295996at2759"/>
<reference evidence="3" key="1">
    <citation type="submission" date="2020-06" db="EMBL/GenBank/DDBJ databases">
        <authorList>
            <person name="Onetto C."/>
        </authorList>
    </citation>
    <scope>NUCLEOTIDE SEQUENCE</scope>
</reference>
<name>A0A9N8K6H5_9PEZI</name>
<feature type="non-terminal residue" evidence="3">
    <location>
        <position position="1"/>
    </location>
</feature>
<protein>
    <recommendedName>
        <fullName evidence="2">DUF7587 domain-containing protein</fullName>
    </recommendedName>
</protein>
<accession>A0A9N8K6H5</accession>
<feature type="compositionally biased region" description="Acidic residues" evidence="1">
    <location>
        <begin position="26"/>
        <end position="39"/>
    </location>
</feature>
<dbReference type="Pfam" id="PF24494">
    <property type="entry name" value="DUF7587"/>
    <property type="match status" value="1"/>
</dbReference>
<keyword evidence="4" id="KW-1185">Reference proteome</keyword>
<comment type="caution">
    <text evidence="3">The sequence shown here is derived from an EMBL/GenBank/DDBJ whole genome shotgun (WGS) entry which is preliminary data.</text>
</comment>
<gene>
    <name evidence="3" type="ORF">AWRI4233_LOCUS8565</name>
</gene>
<evidence type="ECO:0000256" key="1">
    <source>
        <dbReference type="SAM" id="MobiDB-lite"/>
    </source>
</evidence>
<dbReference type="EMBL" id="CAIJEO010000010">
    <property type="protein sequence ID" value="CAD0099740.1"/>
    <property type="molecule type" value="Genomic_DNA"/>
</dbReference>
<organism evidence="3 4">
    <name type="scientific">Aureobasidium mustum</name>
    <dbReference type="NCBI Taxonomy" id="2773714"/>
    <lineage>
        <taxon>Eukaryota</taxon>
        <taxon>Fungi</taxon>
        <taxon>Dikarya</taxon>
        <taxon>Ascomycota</taxon>
        <taxon>Pezizomycotina</taxon>
        <taxon>Dothideomycetes</taxon>
        <taxon>Dothideomycetidae</taxon>
        <taxon>Dothideales</taxon>
        <taxon>Saccotheciaceae</taxon>
        <taxon>Aureobasidium</taxon>
    </lineage>
</organism>
<dbReference type="InterPro" id="IPR056009">
    <property type="entry name" value="DUF7587"/>
</dbReference>
<feature type="region of interest" description="Disordered" evidence="1">
    <location>
        <begin position="390"/>
        <end position="427"/>
    </location>
</feature>
<evidence type="ECO:0000259" key="2">
    <source>
        <dbReference type="Pfam" id="PF24494"/>
    </source>
</evidence>
<evidence type="ECO:0000313" key="4">
    <source>
        <dbReference type="Proteomes" id="UP000714618"/>
    </source>
</evidence>
<dbReference type="AlphaFoldDB" id="A0A9N8K6H5"/>
<feature type="region of interest" description="Disordered" evidence="1">
    <location>
        <begin position="18"/>
        <end position="57"/>
    </location>
</feature>
<evidence type="ECO:0000313" key="3">
    <source>
        <dbReference type="EMBL" id="CAD0099740.1"/>
    </source>
</evidence>